<dbReference type="EMBL" id="BIFQ01000001">
    <property type="protein sequence ID" value="GCE02859.1"/>
    <property type="molecule type" value="Genomic_DNA"/>
</dbReference>
<reference evidence="2" key="1">
    <citation type="submission" date="2018-12" db="EMBL/GenBank/DDBJ databases">
        <title>Tengunoibacter tsumagoiensis gen. nov., sp. nov., Dictyobacter kobayashii sp. nov., D. alpinus sp. nov., and D. joshuensis sp. nov. and description of Dictyobacteraceae fam. nov. within the order Ktedonobacterales isolated from Tengu-no-mugimeshi.</title>
        <authorList>
            <person name="Wang C.M."/>
            <person name="Zheng Y."/>
            <person name="Sakai Y."/>
            <person name="Toyoda A."/>
            <person name="Minakuchi Y."/>
            <person name="Abe K."/>
            <person name="Yokota A."/>
            <person name="Yabe S."/>
        </authorList>
    </citation>
    <scope>NUCLEOTIDE SEQUENCE [LARGE SCALE GENOMIC DNA]</scope>
    <source>
        <strain evidence="2">S-27</strain>
    </source>
</reference>
<gene>
    <name evidence="1" type="ORF">KDAU_01880</name>
</gene>
<keyword evidence="2" id="KW-1185">Reference proteome</keyword>
<evidence type="ECO:0000313" key="1">
    <source>
        <dbReference type="EMBL" id="GCE02859.1"/>
    </source>
</evidence>
<comment type="caution">
    <text evidence="1">The sequence shown here is derived from an EMBL/GenBank/DDBJ whole genome shotgun (WGS) entry which is preliminary data.</text>
</comment>
<proteinExistence type="predicted"/>
<dbReference type="Proteomes" id="UP000287224">
    <property type="component" value="Unassembled WGS sequence"/>
</dbReference>
<dbReference type="AlphaFoldDB" id="A0A401Z7P7"/>
<name>A0A401Z7P7_9CHLR</name>
<evidence type="ECO:0000313" key="2">
    <source>
        <dbReference type="Proteomes" id="UP000287224"/>
    </source>
</evidence>
<organism evidence="1 2">
    <name type="scientific">Dictyobacter aurantiacus</name>
    <dbReference type="NCBI Taxonomy" id="1936993"/>
    <lineage>
        <taxon>Bacteria</taxon>
        <taxon>Bacillati</taxon>
        <taxon>Chloroflexota</taxon>
        <taxon>Ktedonobacteria</taxon>
        <taxon>Ktedonobacterales</taxon>
        <taxon>Dictyobacteraceae</taxon>
        <taxon>Dictyobacter</taxon>
    </lineage>
</organism>
<protein>
    <submittedName>
        <fullName evidence="1">Uncharacterized protein</fullName>
    </submittedName>
</protein>
<sequence>MLEATTISIKGRPYMRALQQMMRHPAGRIGISIGLTLGLIATVMGETSKALLFAGLCRLIASKMKRPV</sequence>
<accession>A0A401Z7P7</accession>